<dbReference type="GeneID" id="86822042"/>
<protein>
    <submittedName>
        <fullName evidence="1">Uncharacterized protein</fullName>
    </submittedName>
</protein>
<dbReference type="InterPro" id="IPR006437">
    <property type="entry name" value="Phage_terminase_lsu"/>
</dbReference>
<evidence type="ECO:0000313" key="1">
    <source>
        <dbReference type="EMBL" id="EEG49328.1"/>
    </source>
</evidence>
<accession>C0CLN4</accession>
<evidence type="ECO:0000313" key="2">
    <source>
        <dbReference type="Proteomes" id="UP000003100"/>
    </source>
</evidence>
<dbReference type="PANTHER" id="PTHR39184">
    <property type="match status" value="1"/>
</dbReference>
<dbReference type="HOGENOM" id="CLU_042013_1_0_9"/>
<dbReference type="NCBIfam" id="TIGR01547">
    <property type="entry name" value="phage_term_2"/>
    <property type="match status" value="1"/>
</dbReference>
<reference evidence="1 2" key="1">
    <citation type="submission" date="2009-01" db="EMBL/GenBank/DDBJ databases">
        <authorList>
            <person name="Fulton L."/>
            <person name="Clifton S."/>
            <person name="Fulton B."/>
            <person name="Xu J."/>
            <person name="Minx P."/>
            <person name="Pepin K.H."/>
            <person name="Johnson M."/>
            <person name="Bhonagiri V."/>
            <person name="Nash W.E."/>
            <person name="Mardis E.R."/>
            <person name="Wilson R.K."/>
        </authorList>
    </citation>
    <scope>NUCLEOTIDE SEQUENCE [LARGE SCALE GENOMIC DNA]</scope>
    <source>
        <strain evidence="2">DSM 10507 / JCM 14656 / S5a33</strain>
    </source>
</reference>
<dbReference type="RefSeq" id="WP_005948597.1">
    <property type="nucleotide sequence ID" value="NZ_CP136423.1"/>
</dbReference>
<keyword evidence="2" id="KW-1185">Reference proteome</keyword>
<comment type="caution">
    <text evidence="1">The sequence shown here is derived from an EMBL/GenBank/DDBJ whole genome shotgun (WGS) entry which is preliminary data.</text>
</comment>
<dbReference type="Gene3D" id="3.40.50.300">
    <property type="entry name" value="P-loop containing nucleotide triphosphate hydrolases"/>
    <property type="match status" value="1"/>
</dbReference>
<name>C0CLN4_BLAHS</name>
<dbReference type="InterPro" id="IPR052380">
    <property type="entry name" value="Viral_DNA_packaging_terminase"/>
</dbReference>
<dbReference type="eggNOG" id="COG1783">
    <property type="taxonomic scope" value="Bacteria"/>
</dbReference>
<dbReference type="PANTHER" id="PTHR39184:SF1">
    <property type="entry name" value="PBSX PHAGE TERMINASE LARGE SUBUNIT"/>
    <property type="match status" value="1"/>
</dbReference>
<dbReference type="Gene3D" id="3.30.420.280">
    <property type="match status" value="1"/>
</dbReference>
<dbReference type="PATRIC" id="fig|476272.21.peg.2133"/>
<sequence>MPISKMQREYLDNANRRWCFKTGATRSGKTYIDTLCVIPKRIRARIGNPGLAVILGVTKSTIERNILEPMRNIWGTDLVGEINSQNICYLFGERVYCLGAEKVSQVSKLRGSSIKYVYGDEVADWNEEVFEMLKSRLDKPYSCFDGALNPQGPNHWLKEFLDSDFDIYCQKYTIFDNPFLDKKFVENLCKEYEGSVYYKRYILGEWALAEGLVYPMFSREKNVVGGEVEYKRGHQYYVSIDYGTVNPFAVGIFDFDGRSSTMIKELHYSGRDRDRLDNEGYYSKLETLIGDLPIEYIVVDPSAAGFIETIKKYGKYIVKGANNDVLNGIQEVTKYLNYGILKIHDSCTETLKEFQQYAWDDDKPKDEVIKENDHHMDLIRYYIWTVARQLNRWIV</sequence>
<gene>
    <name evidence="1" type="ORF">RUMHYD_01756</name>
</gene>
<dbReference type="InterPro" id="IPR027417">
    <property type="entry name" value="P-loop_NTPase"/>
</dbReference>
<dbReference type="AlphaFoldDB" id="C0CLN4"/>
<organism evidence="1 2">
    <name type="scientific">Blautia hydrogenotrophica (strain DSM 10507 / JCM 14656 / S5a33)</name>
    <name type="common">Ruminococcus hydrogenotrophicus</name>
    <dbReference type="NCBI Taxonomy" id="476272"/>
    <lineage>
        <taxon>Bacteria</taxon>
        <taxon>Bacillati</taxon>
        <taxon>Bacillota</taxon>
        <taxon>Clostridia</taxon>
        <taxon>Lachnospirales</taxon>
        <taxon>Lachnospiraceae</taxon>
        <taxon>Blautia</taxon>
    </lineage>
</organism>
<reference evidence="1 2" key="2">
    <citation type="submission" date="2009-02" db="EMBL/GenBank/DDBJ databases">
        <title>Draft genome sequence of Blautia hydrogenotrophica DSM 10507 (Ruminococcus hydrogenotrophicus DSM 10507).</title>
        <authorList>
            <person name="Sudarsanam P."/>
            <person name="Ley R."/>
            <person name="Guruge J."/>
            <person name="Turnbaugh P.J."/>
            <person name="Mahowald M."/>
            <person name="Liep D."/>
            <person name="Gordon J."/>
        </authorList>
    </citation>
    <scope>NUCLEOTIDE SEQUENCE [LARGE SCALE GENOMIC DNA]</scope>
    <source>
        <strain evidence="2">DSM 10507 / JCM 14656 / S5a33</strain>
    </source>
</reference>
<dbReference type="EMBL" id="ACBZ01000089">
    <property type="protein sequence ID" value="EEG49328.1"/>
    <property type="molecule type" value="Genomic_DNA"/>
</dbReference>
<dbReference type="Pfam" id="PF03237">
    <property type="entry name" value="Terminase_6N"/>
    <property type="match status" value="1"/>
</dbReference>
<proteinExistence type="predicted"/>
<dbReference type="Proteomes" id="UP000003100">
    <property type="component" value="Unassembled WGS sequence"/>
</dbReference>